<comment type="catalytic activity">
    <reaction evidence="15">
        <text>a 2,3-saturated acyl-CoA + oxidized [electron-transfer flavoprotein] + H(+) = a (2E)-enoyl-CoA + reduced [electron-transfer flavoprotein]</text>
        <dbReference type="Rhea" id="RHEA:44704"/>
        <dbReference type="Rhea" id="RHEA-COMP:10685"/>
        <dbReference type="Rhea" id="RHEA-COMP:10686"/>
        <dbReference type="ChEBI" id="CHEBI:15378"/>
        <dbReference type="ChEBI" id="CHEBI:57692"/>
        <dbReference type="ChEBI" id="CHEBI:58307"/>
        <dbReference type="ChEBI" id="CHEBI:58856"/>
        <dbReference type="ChEBI" id="CHEBI:65111"/>
    </reaction>
    <physiologicalReaction direction="left-to-right" evidence="15">
        <dbReference type="Rhea" id="RHEA:44705"/>
    </physiologicalReaction>
</comment>
<evidence type="ECO:0000256" key="5">
    <source>
        <dbReference type="ARBA" id="ARBA00009347"/>
    </source>
</evidence>
<dbReference type="PANTHER" id="PTHR48083:SF13">
    <property type="entry name" value="ACYL-COA DEHYDROGENASE FAMILY MEMBER 11"/>
    <property type="match status" value="1"/>
</dbReference>
<dbReference type="InterPro" id="IPR009075">
    <property type="entry name" value="AcylCo_DH/oxidase_C"/>
</dbReference>
<dbReference type="Gene3D" id="1.20.140.10">
    <property type="entry name" value="Butyryl-CoA Dehydrogenase, subunit A, domain 3"/>
    <property type="match status" value="1"/>
</dbReference>
<dbReference type="InterPro" id="IPR046373">
    <property type="entry name" value="Acyl-CoA_Oxase/DH_mid-dom_sf"/>
</dbReference>
<comment type="cofactor">
    <cofactor evidence="1">
        <name>FAD</name>
        <dbReference type="ChEBI" id="CHEBI:57692"/>
    </cofactor>
</comment>
<evidence type="ECO:0000256" key="17">
    <source>
        <dbReference type="ARBA" id="ARBA00048086"/>
    </source>
</evidence>
<dbReference type="GO" id="GO:0005777">
    <property type="term" value="C:peroxisome"/>
    <property type="evidence" value="ECO:0007669"/>
    <property type="project" value="UniProtKB-SubCell"/>
</dbReference>
<dbReference type="InterPro" id="IPR011009">
    <property type="entry name" value="Kinase-like_dom_sf"/>
</dbReference>
<sequence length="719" mass="81022">MADLGGVRKEHLFDENSLHRYLFENLNEFPKEEGKLVVRQYRAGQSNPTFLLRKNGFSCVLRKKPPGKLLKGAHKVDREYKVISALHSINFPVPRPLLYCSDPAVIGTEFYVMQLMQGRIFHHNRLPGMAPSERQAIYRELVATLARLHSVDWRRLGLADYGSQGSYLARQLSTWSKQYDAASTKDIASINKLKIWLAANVPNEDYQTAIVHGDFRLDNLVFHPTENRVIAVLDWELSTLGHPLADITYTCLPFYLSHDLDSILPGMRLSKCYGVPSVDDLKDMYFGALGRRFMEQSWNFSVALNFFKYASIAQGVYKRSLQGNASAENAHLFGHVVEPLAAIALELTQLFLVCFSSVTNRMSTLFLMFSIVLPKTELFINLKKSFSKSFVALALRSVFFKRTSNPATEWTIDPLLETLKDKARSAGMWNLFLPAKSGLSQLEYALIAEQTGRSLYAPEVFNCSAPDSGNMEVLHLYGSPEQKKKWLDPLLNGDIRSAFCMTEPGVASSDATNMECKITRHGDHYVINGRKWWSSGAGDPRCKILIVMGTSGVKDAPRHRQHSMILVPIDTPGVTKIRPLNVFGFTDAPHGHFEMAFDRVAFGTRLAEKSIVQQQIAESRMEIEYARLMVLKAAYLLDKQGNKAARKQIAMAKIVVPRLACRVIDRAIQVHGGMGVCQDSPLAHFYASMRTLRIADGPDEVHMETVAKMELREYLKSRM</sequence>
<dbReference type="PhylomeDB" id="A7S026"/>
<evidence type="ECO:0000256" key="13">
    <source>
        <dbReference type="ARBA" id="ARBA00040622"/>
    </source>
</evidence>
<dbReference type="InterPro" id="IPR013786">
    <property type="entry name" value="AcylCoA_DH/ox_N"/>
</dbReference>
<dbReference type="STRING" id="45351.A7S026"/>
<comment type="pathway">
    <text evidence="4">Lipid metabolism; fatty acid beta-oxidation.</text>
</comment>
<proteinExistence type="inferred from homology"/>
<dbReference type="GO" id="GO:0005739">
    <property type="term" value="C:mitochondrion"/>
    <property type="evidence" value="ECO:0000318"/>
    <property type="project" value="GO_Central"/>
</dbReference>
<evidence type="ECO:0000256" key="11">
    <source>
        <dbReference type="ARBA" id="ARBA00023136"/>
    </source>
</evidence>
<evidence type="ECO:0000256" key="8">
    <source>
        <dbReference type="ARBA" id="ARBA00022832"/>
    </source>
</evidence>
<comment type="function">
    <text evidence="14">Acyl-CoA dehydrogenase, that exhibits maximal activity towards saturated C22-CoA. Probably participates in beta-oxydation and energy production but could also play a role in the metabolism of specific fatty acids to control fatty acids composition of cellular lipids in brain.</text>
</comment>
<protein>
    <recommendedName>
        <fullName evidence="13">Acyl-CoA dehydrogenase family member 11</fullName>
    </recommendedName>
</protein>
<dbReference type="FunCoup" id="A7S026">
    <property type="interactions" value="61"/>
</dbReference>
<dbReference type="SUPFAM" id="SSF56112">
    <property type="entry name" value="Protein kinase-like (PK-like)"/>
    <property type="match status" value="1"/>
</dbReference>
<dbReference type="InterPro" id="IPR009100">
    <property type="entry name" value="AcylCoA_DH/oxidase_NM_dom_sf"/>
</dbReference>
<keyword evidence="25" id="KW-1185">Reference proteome</keyword>
<evidence type="ECO:0000256" key="2">
    <source>
        <dbReference type="ARBA" id="ARBA00004275"/>
    </source>
</evidence>
<evidence type="ECO:0000256" key="7">
    <source>
        <dbReference type="ARBA" id="ARBA00022827"/>
    </source>
</evidence>
<dbReference type="eggNOG" id="KOG1469">
    <property type="taxonomic scope" value="Eukaryota"/>
</dbReference>
<organism evidence="24 25">
    <name type="scientific">Nematostella vectensis</name>
    <name type="common">Starlet sea anemone</name>
    <dbReference type="NCBI Taxonomy" id="45351"/>
    <lineage>
        <taxon>Eukaryota</taxon>
        <taxon>Metazoa</taxon>
        <taxon>Cnidaria</taxon>
        <taxon>Anthozoa</taxon>
        <taxon>Hexacorallia</taxon>
        <taxon>Actiniaria</taxon>
        <taxon>Edwardsiidae</taxon>
        <taxon>Nematostella</taxon>
    </lineage>
</organism>
<keyword evidence="9" id="KW-0560">Oxidoreductase</keyword>
<comment type="catalytic activity">
    <reaction evidence="19">
        <text>hexacosanoyl-CoA + oxidized [electron-transfer flavoprotein] + H(+) = (2E)-hexacosenoyl-CoA + reduced [electron-transfer flavoprotein]</text>
        <dbReference type="Rhea" id="RHEA:48216"/>
        <dbReference type="Rhea" id="RHEA-COMP:10685"/>
        <dbReference type="Rhea" id="RHEA-COMP:10686"/>
        <dbReference type="ChEBI" id="CHEBI:15378"/>
        <dbReference type="ChEBI" id="CHEBI:57692"/>
        <dbReference type="ChEBI" id="CHEBI:58307"/>
        <dbReference type="ChEBI" id="CHEBI:64868"/>
        <dbReference type="ChEBI" id="CHEBI:74281"/>
    </reaction>
    <physiologicalReaction direction="left-to-right" evidence="19">
        <dbReference type="Rhea" id="RHEA:48217"/>
    </physiologicalReaction>
</comment>
<dbReference type="FunFam" id="2.40.110.10:FF:000002">
    <property type="entry name" value="Acyl-CoA dehydrogenase fadE12"/>
    <property type="match status" value="1"/>
</dbReference>
<dbReference type="InterPro" id="IPR037069">
    <property type="entry name" value="AcylCoA_DH/ox_N_sf"/>
</dbReference>
<keyword evidence="11" id="KW-0472">Membrane</keyword>
<dbReference type="CDD" id="cd05154">
    <property type="entry name" value="ACAD10_11_N-like"/>
    <property type="match status" value="1"/>
</dbReference>
<comment type="catalytic activity">
    <reaction evidence="18">
        <text>tricosanoyl-CoA + oxidized [electron-transfer flavoprotein] + H(+) = (2E)-tricosenoyl-CoA + reduced [electron-transfer flavoprotein]</text>
        <dbReference type="Rhea" id="RHEA:48220"/>
        <dbReference type="Rhea" id="RHEA-COMP:10685"/>
        <dbReference type="Rhea" id="RHEA-COMP:10686"/>
        <dbReference type="ChEBI" id="CHEBI:15378"/>
        <dbReference type="ChEBI" id="CHEBI:57692"/>
        <dbReference type="ChEBI" id="CHEBI:58307"/>
        <dbReference type="ChEBI" id="CHEBI:90118"/>
        <dbReference type="ChEBI" id="CHEBI:90119"/>
    </reaction>
    <physiologicalReaction direction="left-to-right" evidence="18">
        <dbReference type="Rhea" id="RHEA:48221"/>
    </physiologicalReaction>
</comment>
<evidence type="ECO:0000256" key="18">
    <source>
        <dbReference type="ARBA" id="ARBA00048395"/>
    </source>
</evidence>
<evidence type="ECO:0000256" key="10">
    <source>
        <dbReference type="ARBA" id="ARBA00023098"/>
    </source>
</evidence>
<dbReference type="Pfam" id="PF00441">
    <property type="entry name" value="Acyl-CoA_dh_1"/>
    <property type="match status" value="1"/>
</dbReference>
<dbReference type="InterPro" id="IPR041726">
    <property type="entry name" value="ACAD10_11_N"/>
</dbReference>
<reference evidence="24 25" key="1">
    <citation type="journal article" date="2007" name="Science">
        <title>Sea anemone genome reveals ancestral eumetazoan gene repertoire and genomic organization.</title>
        <authorList>
            <person name="Putnam N.H."/>
            <person name="Srivastava M."/>
            <person name="Hellsten U."/>
            <person name="Dirks B."/>
            <person name="Chapman J."/>
            <person name="Salamov A."/>
            <person name="Terry A."/>
            <person name="Shapiro H."/>
            <person name="Lindquist E."/>
            <person name="Kapitonov V.V."/>
            <person name="Jurka J."/>
            <person name="Genikhovich G."/>
            <person name="Grigoriev I.V."/>
            <person name="Lucas S.M."/>
            <person name="Steele R.E."/>
            <person name="Finnerty J.R."/>
            <person name="Technau U."/>
            <person name="Martindale M.Q."/>
            <person name="Rokhsar D.S."/>
        </authorList>
    </citation>
    <scope>NUCLEOTIDE SEQUENCE [LARGE SCALE GENOMIC DNA]</scope>
    <source>
        <strain evidence="25">CH2 X CH6</strain>
    </source>
</reference>
<evidence type="ECO:0000256" key="4">
    <source>
        <dbReference type="ARBA" id="ARBA00005005"/>
    </source>
</evidence>
<name>A7S026_NEMVE</name>
<dbReference type="InterPro" id="IPR036250">
    <property type="entry name" value="AcylCo_DH-like_C"/>
</dbReference>
<dbReference type="InterPro" id="IPR002575">
    <property type="entry name" value="Aminoglycoside_PTrfase"/>
</dbReference>
<evidence type="ECO:0000256" key="3">
    <source>
        <dbReference type="ARBA" id="ARBA00004325"/>
    </source>
</evidence>
<evidence type="ECO:0000259" key="23">
    <source>
        <dbReference type="Pfam" id="PF02771"/>
    </source>
</evidence>
<dbReference type="EMBL" id="DS469559">
    <property type="protein sequence ID" value="EDO42889.1"/>
    <property type="molecule type" value="Genomic_DNA"/>
</dbReference>
<dbReference type="Pfam" id="PF02771">
    <property type="entry name" value="Acyl-CoA_dh_N"/>
    <property type="match status" value="1"/>
</dbReference>
<comment type="similarity">
    <text evidence="5">Belongs to the acyl-CoA dehydrogenase family.</text>
</comment>
<keyword evidence="10" id="KW-0443">Lipid metabolism</keyword>
<dbReference type="AlphaFoldDB" id="A7S026"/>
<evidence type="ECO:0000256" key="16">
    <source>
        <dbReference type="ARBA" id="ARBA00048020"/>
    </source>
</evidence>
<evidence type="ECO:0000256" key="12">
    <source>
        <dbReference type="ARBA" id="ARBA00023140"/>
    </source>
</evidence>
<keyword evidence="8" id="KW-0276">Fatty acid metabolism</keyword>
<comment type="catalytic activity">
    <reaction evidence="16">
        <text>docosanoyl-CoA + oxidized [electron-transfer flavoprotein] + H(+) = (2E)-docosenoyl-CoA + reduced [electron-transfer flavoprotein]</text>
        <dbReference type="Rhea" id="RHEA:47228"/>
        <dbReference type="Rhea" id="RHEA-COMP:10685"/>
        <dbReference type="Rhea" id="RHEA-COMP:10686"/>
        <dbReference type="ChEBI" id="CHEBI:15378"/>
        <dbReference type="ChEBI" id="CHEBI:57692"/>
        <dbReference type="ChEBI" id="CHEBI:58307"/>
        <dbReference type="ChEBI" id="CHEBI:65059"/>
        <dbReference type="ChEBI" id="CHEBI:74692"/>
    </reaction>
    <physiologicalReaction direction="left-to-right" evidence="16">
        <dbReference type="Rhea" id="RHEA:47229"/>
    </physiologicalReaction>
</comment>
<feature type="domain" description="Aminoglycoside phosphotransferase" evidence="22">
    <location>
        <begin position="38"/>
        <end position="251"/>
    </location>
</feature>
<dbReference type="Pfam" id="PF01636">
    <property type="entry name" value="APH"/>
    <property type="match status" value="1"/>
</dbReference>
<accession>A7S026</accession>
<evidence type="ECO:0000313" key="24">
    <source>
        <dbReference type="EMBL" id="EDO42889.1"/>
    </source>
</evidence>
<dbReference type="GO" id="GO:0005737">
    <property type="term" value="C:cytoplasm"/>
    <property type="evidence" value="ECO:0000318"/>
    <property type="project" value="GO_Central"/>
</dbReference>
<gene>
    <name evidence="24" type="ORF">NEMVEDRAFT_v1g164768</name>
</gene>
<dbReference type="OMA" id="LHGGHFE"/>
<evidence type="ECO:0000256" key="1">
    <source>
        <dbReference type="ARBA" id="ARBA00001974"/>
    </source>
</evidence>
<dbReference type="GO" id="GO:0033539">
    <property type="term" value="P:fatty acid beta-oxidation using acyl-CoA dehydrogenase"/>
    <property type="evidence" value="ECO:0000318"/>
    <property type="project" value="GO_Central"/>
</dbReference>
<dbReference type="InterPro" id="IPR050741">
    <property type="entry name" value="Acyl-CoA_dehydrogenase"/>
</dbReference>
<dbReference type="PANTHER" id="PTHR48083">
    <property type="entry name" value="MEDIUM-CHAIN SPECIFIC ACYL-COA DEHYDROGENASE, MITOCHONDRIAL-RELATED"/>
    <property type="match status" value="1"/>
</dbReference>
<dbReference type="SUPFAM" id="SSF47203">
    <property type="entry name" value="Acyl-CoA dehydrogenase C-terminal domain-like"/>
    <property type="match status" value="1"/>
</dbReference>
<keyword evidence="12" id="KW-0576">Peroxisome</keyword>
<keyword evidence="6" id="KW-0285">Flavoprotein</keyword>
<evidence type="ECO:0000256" key="6">
    <source>
        <dbReference type="ARBA" id="ARBA00022630"/>
    </source>
</evidence>
<evidence type="ECO:0000259" key="22">
    <source>
        <dbReference type="Pfam" id="PF01636"/>
    </source>
</evidence>
<comment type="catalytic activity">
    <reaction evidence="20">
        <text>eicosanoyl-CoA + oxidized [electron-transfer flavoprotein] + H(+) = (2E)-eicosenoyl-CoA + reduced [electron-transfer flavoprotein]</text>
        <dbReference type="Rhea" id="RHEA:47236"/>
        <dbReference type="Rhea" id="RHEA-COMP:10685"/>
        <dbReference type="Rhea" id="RHEA-COMP:10686"/>
        <dbReference type="ChEBI" id="CHEBI:15378"/>
        <dbReference type="ChEBI" id="CHEBI:57380"/>
        <dbReference type="ChEBI" id="CHEBI:57692"/>
        <dbReference type="ChEBI" id="CHEBI:58307"/>
        <dbReference type="ChEBI" id="CHEBI:74691"/>
    </reaction>
    <physiologicalReaction direction="left-to-right" evidence="20">
        <dbReference type="Rhea" id="RHEA:47237"/>
    </physiologicalReaction>
</comment>
<comment type="subcellular location">
    <subcellularLocation>
        <location evidence="3">Mitochondrion membrane</location>
    </subcellularLocation>
    <subcellularLocation>
        <location evidence="2">Peroxisome</location>
    </subcellularLocation>
</comment>
<dbReference type="HOGENOM" id="CLU_007526_3_0_1"/>
<evidence type="ECO:0000256" key="14">
    <source>
        <dbReference type="ARBA" id="ARBA00046026"/>
    </source>
</evidence>
<evidence type="ECO:0000259" key="21">
    <source>
        <dbReference type="Pfam" id="PF00441"/>
    </source>
</evidence>
<evidence type="ECO:0000256" key="19">
    <source>
        <dbReference type="ARBA" id="ARBA00048399"/>
    </source>
</evidence>
<dbReference type="InParanoid" id="A7S026"/>
<dbReference type="Gene3D" id="2.40.110.10">
    <property type="entry name" value="Butyryl-CoA Dehydrogenase, subunit A, domain 2"/>
    <property type="match status" value="1"/>
</dbReference>
<dbReference type="GO" id="GO:0003995">
    <property type="term" value="F:acyl-CoA dehydrogenase activity"/>
    <property type="evidence" value="ECO:0000318"/>
    <property type="project" value="GO_Central"/>
</dbReference>
<evidence type="ECO:0000256" key="20">
    <source>
        <dbReference type="ARBA" id="ARBA00049140"/>
    </source>
</evidence>
<evidence type="ECO:0000256" key="15">
    <source>
        <dbReference type="ARBA" id="ARBA00047443"/>
    </source>
</evidence>
<comment type="catalytic activity">
    <reaction evidence="17">
        <text>tetracosanoyl-CoA + oxidized [electron-transfer flavoprotein] + H(+) = (2E)-tetracosenoyl-CoA + reduced [electron-transfer flavoprotein]</text>
        <dbReference type="Rhea" id="RHEA:47232"/>
        <dbReference type="Rhea" id="RHEA-COMP:10685"/>
        <dbReference type="Rhea" id="RHEA-COMP:10686"/>
        <dbReference type="ChEBI" id="CHEBI:15378"/>
        <dbReference type="ChEBI" id="CHEBI:57692"/>
        <dbReference type="ChEBI" id="CHEBI:58307"/>
        <dbReference type="ChEBI" id="CHEBI:65052"/>
        <dbReference type="ChEBI" id="CHEBI:74693"/>
    </reaction>
    <physiologicalReaction direction="left-to-right" evidence="17">
        <dbReference type="Rhea" id="RHEA:47233"/>
    </physiologicalReaction>
</comment>
<keyword evidence="7" id="KW-0274">FAD</keyword>
<dbReference type="SUPFAM" id="SSF56645">
    <property type="entry name" value="Acyl-CoA dehydrogenase NM domain-like"/>
    <property type="match status" value="1"/>
</dbReference>
<dbReference type="Proteomes" id="UP000001593">
    <property type="component" value="Unassembled WGS sequence"/>
</dbReference>
<dbReference type="Gene3D" id="3.90.1200.10">
    <property type="match status" value="1"/>
</dbReference>
<dbReference type="GO" id="GO:0050660">
    <property type="term" value="F:flavin adenine dinucleotide binding"/>
    <property type="evidence" value="ECO:0007669"/>
    <property type="project" value="InterPro"/>
</dbReference>
<feature type="domain" description="Acyl-CoA dehydrogenase/oxidase N-terminal" evidence="23">
    <location>
        <begin position="417"/>
        <end position="494"/>
    </location>
</feature>
<dbReference type="GO" id="GO:0031966">
    <property type="term" value="C:mitochondrial membrane"/>
    <property type="evidence" value="ECO:0007669"/>
    <property type="project" value="UniProtKB-SubCell"/>
</dbReference>
<evidence type="ECO:0000256" key="9">
    <source>
        <dbReference type="ARBA" id="ARBA00023002"/>
    </source>
</evidence>
<feature type="domain" description="Acyl-CoA dehydrogenase/oxidase C-terminal" evidence="21">
    <location>
        <begin position="595"/>
        <end position="708"/>
    </location>
</feature>
<dbReference type="Gene3D" id="3.30.200.20">
    <property type="entry name" value="Phosphorylase Kinase, domain 1"/>
    <property type="match status" value="1"/>
</dbReference>
<evidence type="ECO:0000313" key="25">
    <source>
        <dbReference type="Proteomes" id="UP000001593"/>
    </source>
</evidence>
<dbReference type="Gene3D" id="1.10.540.10">
    <property type="entry name" value="Acyl-CoA dehydrogenase/oxidase, N-terminal domain"/>
    <property type="match status" value="1"/>
</dbReference>